<protein>
    <submittedName>
        <fullName evidence="1">Uncharacterized protein</fullName>
    </submittedName>
</protein>
<gene>
    <name evidence="1" type="ORF">GDO81_021669</name>
</gene>
<evidence type="ECO:0000313" key="1">
    <source>
        <dbReference type="EMBL" id="KAG8538973.1"/>
    </source>
</evidence>
<name>A0AAV6YYA6_ENGPU</name>
<reference evidence="1" key="1">
    <citation type="thesis" date="2020" institute="ProQuest LLC" country="789 East Eisenhower Parkway, Ann Arbor, MI, USA">
        <title>Comparative Genomics and Chromosome Evolution.</title>
        <authorList>
            <person name="Mudd A.B."/>
        </authorList>
    </citation>
    <scope>NUCLEOTIDE SEQUENCE</scope>
    <source>
        <strain evidence="1">237g6f4</strain>
        <tissue evidence="1">Blood</tissue>
    </source>
</reference>
<organism evidence="1 2">
    <name type="scientific">Engystomops pustulosus</name>
    <name type="common">Tungara frog</name>
    <name type="synonym">Physalaemus pustulosus</name>
    <dbReference type="NCBI Taxonomy" id="76066"/>
    <lineage>
        <taxon>Eukaryota</taxon>
        <taxon>Metazoa</taxon>
        <taxon>Chordata</taxon>
        <taxon>Craniata</taxon>
        <taxon>Vertebrata</taxon>
        <taxon>Euteleostomi</taxon>
        <taxon>Amphibia</taxon>
        <taxon>Batrachia</taxon>
        <taxon>Anura</taxon>
        <taxon>Neobatrachia</taxon>
        <taxon>Hyloidea</taxon>
        <taxon>Leptodactylidae</taxon>
        <taxon>Leiuperinae</taxon>
        <taxon>Engystomops</taxon>
    </lineage>
</organism>
<accession>A0AAV6YYA6</accession>
<keyword evidence="2" id="KW-1185">Reference proteome</keyword>
<evidence type="ECO:0000313" key="2">
    <source>
        <dbReference type="Proteomes" id="UP000824782"/>
    </source>
</evidence>
<dbReference type="Proteomes" id="UP000824782">
    <property type="component" value="Unassembled WGS sequence"/>
</dbReference>
<dbReference type="EMBL" id="WNYA01017207">
    <property type="protein sequence ID" value="KAG8538973.1"/>
    <property type="molecule type" value="Genomic_DNA"/>
</dbReference>
<sequence>MSLGGEAQWVMSEVDRYPEAFGSKINRDKRESLWLGEGGPDFGRVLGPWKCVREIKVLCIEFGKGGYALQNWDDGLNINAKKVDQWKGWSSTTLKES</sequence>
<dbReference type="AlphaFoldDB" id="A0AAV6YYA6"/>
<proteinExistence type="predicted"/>
<comment type="caution">
    <text evidence="1">The sequence shown here is derived from an EMBL/GenBank/DDBJ whole genome shotgun (WGS) entry which is preliminary data.</text>
</comment>